<sequence>MTVKENVLLFLENNKGKFISGNLLANKLDVSRNAIWKAINSLREEGYEIDSVKNKGYCLLEENFILSKQSIGRYLNTYNLDIEVNKTLDSTNDFLKKYAKKNSKEGKIIIAEEQTQGKGRLGKSFYSPANSGIYLSILLKPNLHASQALYITTCAAVAVSKAIDKISGENSQIKWVNDIFLNNKKVCGILTEASFDLEGGSMDYAILGIGLNLTRPSDDFPEDIRDIAGYIFHNDNLPKDYKNKVIAEIINNFFEYYPTIENKEFLKDYKKRSLILNKPIYIFRGAKTEEATALDIDNEFRLKVLKKNGEIEYLSSGEVSIRKK</sequence>
<accession>A0AC61N0X9</accession>
<dbReference type="Proteomes" id="UP000595814">
    <property type="component" value="Chromosome"/>
</dbReference>
<dbReference type="EMBL" id="CP066744">
    <property type="protein sequence ID" value="QQK08824.1"/>
    <property type="molecule type" value="Genomic_DNA"/>
</dbReference>
<proteinExistence type="predicted"/>
<evidence type="ECO:0000313" key="1">
    <source>
        <dbReference type="EMBL" id="QQK08824.1"/>
    </source>
</evidence>
<protein>
    <submittedName>
        <fullName evidence="1">Biotin--[acetyl-CoA-carboxylase] ligase</fullName>
        <ecNumber evidence="1">6.3.4.15</ecNumber>
    </submittedName>
</protein>
<keyword evidence="1" id="KW-0436">Ligase</keyword>
<dbReference type="EC" id="6.3.4.15" evidence="1"/>
<name>A0AC61N0X9_9FIRM</name>
<gene>
    <name evidence="1" type="ORF">JFY71_04630</name>
</gene>
<keyword evidence="2" id="KW-1185">Reference proteome</keyword>
<reference evidence="1 2" key="1">
    <citation type="journal article" date="2022" name="Int. J. Syst. Evol. Microbiol.">
        <title>Miniphocaeibacter halophilus sp. nov., an ammonium-tolerant acetate-producing bacterium isolated from a biogas system.</title>
        <authorList>
            <person name="Schnurer A."/>
            <person name="Singh A."/>
            <person name="Bi S."/>
            <person name="Qiao W."/>
            <person name="Westerholm M."/>
        </authorList>
    </citation>
    <scope>NUCLEOTIDE SEQUENCE [LARGE SCALE GENOMIC DNA]</scope>
    <source>
        <strain evidence="1 2">AMB_01</strain>
    </source>
</reference>
<organism evidence="1 2">
    <name type="scientific">Miniphocaeibacter halophilus</name>
    <dbReference type="NCBI Taxonomy" id="2931922"/>
    <lineage>
        <taxon>Bacteria</taxon>
        <taxon>Bacillati</taxon>
        <taxon>Bacillota</taxon>
        <taxon>Tissierellia</taxon>
        <taxon>Tissierellales</taxon>
        <taxon>Peptoniphilaceae</taxon>
        <taxon>Miniphocaeibacter</taxon>
    </lineage>
</organism>
<evidence type="ECO:0000313" key="2">
    <source>
        <dbReference type="Proteomes" id="UP000595814"/>
    </source>
</evidence>